<accession>A0A0C9T8U9</accession>
<dbReference type="HOGENOM" id="CLU_2997070_0_0_1"/>
<evidence type="ECO:0000313" key="2">
    <source>
        <dbReference type="Proteomes" id="UP000053647"/>
    </source>
</evidence>
<dbReference type="AlphaFoldDB" id="A0A0C9T8U9"/>
<keyword evidence="2" id="KW-1185">Reference proteome</keyword>
<evidence type="ECO:0000313" key="1">
    <source>
        <dbReference type="EMBL" id="KIJ04652.1"/>
    </source>
</evidence>
<reference evidence="1 2" key="1">
    <citation type="submission" date="2014-06" db="EMBL/GenBank/DDBJ databases">
        <authorList>
            <consortium name="DOE Joint Genome Institute"/>
            <person name="Kuo A."/>
            <person name="Kohler A."/>
            <person name="Nagy L.G."/>
            <person name="Floudas D."/>
            <person name="Copeland A."/>
            <person name="Barry K.W."/>
            <person name="Cichocki N."/>
            <person name="Veneault-Fourrey C."/>
            <person name="LaButti K."/>
            <person name="Lindquist E.A."/>
            <person name="Lipzen A."/>
            <person name="Lundell T."/>
            <person name="Morin E."/>
            <person name="Murat C."/>
            <person name="Sun H."/>
            <person name="Tunlid A."/>
            <person name="Henrissat B."/>
            <person name="Grigoriev I.V."/>
            <person name="Hibbett D.S."/>
            <person name="Martin F."/>
            <person name="Nordberg H.P."/>
            <person name="Cantor M.N."/>
            <person name="Hua S.X."/>
        </authorList>
    </citation>
    <scope>NUCLEOTIDE SEQUENCE [LARGE SCALE GENOMIC DNA]</scope>
    <source>
        <strain evidence="1 2">ATCC 200175</strain>
    </source>
</reference>
<sequence>MPYWTSRTTRSSARCHTMKSWCLIQITLARRLRRCPDPDDCFEPPPVEELWYAQALQ</sequence>
<protein>
    <submittedName>
        <fullName evidence="1">Uncharacterized protein</fullName>
    </submittedName>
</protein>
<name>A0A0C9T8U9_PAXIN</name>
<dbReference type="EMBL" id="KN821634">
    <property type="protein sequence ID" value="KIJ04652.1"/>
    <property type="molecule type" value="Genomic_DNA"/>
</dbReference>
<proteinExistence type="predicted"/>
<dbReference type="Proteomes" id="UP000053647">
    <property type="component" value="Unassembled WGS sequence"/>
</dbReference>
<reference evidence="2" key="2">
    <citation type="submission" date="2015-01" db="EMBL/GenBank/DDBJ databases">
        <title>Evolutionary Origins and Diversification of the Mycorrhizal Mutualists.</title>
        <authorList>
            <consortium name="DOE Joint Genome Institute"/>
            <consortium name="Mycorrhizal Genomics Consortium"/>
            <person name="Kohler A."/>
            <person name="Kuo A."/>
            <person name="Nagy L.G."/>
            <person name="Floudas D."/>
            <person name="Copeland A."/>
            <person name="Barry K.W."/>
            <person name="Cichocki N."/>
            <person name="Veneault-Fourrey C."/>
            <person name="LaButti K."/>
            <person name="Lindquist E.A."/>
            <person name="Lipzen A."/>
            <person name="Lundell T."/>
            <person name="Morin E."/>
            <person name="Murat C."/>
            <person name="Riley R."/>
            <person name="Ohm R."/>
            <person name="Sun H."/>
            <person name="Tunlid A."/>
            <person name="Henrissat B."/>
            <person name="Grigoriev I.V."/>
            <person name="Hibbett D.S."/>
            <person name="Martin F."/>
        </authorList>
    </citation>
    <scope>NUCLEOTIDE SEQUENCE [LARGE SCALE GENOMIC DNA]</scope>
    <source>
        <strain evidence="2">ATCC 200175</strain>
    </source>
</reference>
<gene>
    <name evidence="1" type="ORF">PAXINDRAFT_104078</name>
</gene>
<organism evidence="1 2">
    <name type="scientific">Paxillus involutus ATCC 200175</name>
    <dbReference type="NCBI Taxonomy" id="664439"/>
    <lineage>
        <taxon>Eukaryota</taxon>
        <taxon>Fungi</taxon>
        <taxon>Dikarya</taxon>
        <taxon>Basidiomycota</taxon>
        <taxon>Agaricomycotina</taxon>
        <taxon>Agaricomycetes</taxon>
        <taxon>Agaricomycetidae</taxon>
        <taxon>Boletales</taxon>
        <taxon>Paxilineae</taxon>
        <taxon>Paxillaceae</taxon>
        <taxon>Paxillus</taxon>
    </lineage>
</organism>